<evidence type="ECO:0000259" key="7">
    <source>
        <dbReference type="PROSITE" id="PS50922"/>
    </source>
</evidence>
<name>A0A6A5CAV9_NAEFO</name>
<dbReference type="VEuPathDB" id="AmoebaDB:FDP41_000300"/>
<dbReference type="VEuPathDB" id="AmoebaDB:NF0099150"/>
<feature type="transmembrane region" description="Helical" evidence="6">
    <location>
        <begin position="197"/>
        <end position="217"/>
    </location>
</feature>
<organism evidence="8 9">
    <name type="scientific">Naegleria fowleri</name>
    <name type="common">Brain eating amoeba</name>
    <dbReference type="NCBI Taxonomy" id="5763"/>
    <lineage>
        <taxon>Eukaryota</taxon>
        <taxon>Discoba</taxon>
        <taxon>Heterolobosea</taxon>
        <taxon>Tetramitia</taxon>
        <taxon>Eutetramitia</taxon>
        <taxon>Vahlkampfiidae</taxon>
        <taxon>Naegleria</taxon>
    </lineage>
</organism>
<accession>A0A6A5CAV9</accession>
<evidence type="ECO:0000256" key="3">
    <source>
        <dbReference type="ARBA" id="ARBA00022989"/>
    </source>
</evidence>
<feature type="transmembrane region" description="Helical" evidence="6">
    <location>
        <begin position="302"/>
        <end position="324"/>
    </location>
</feature>
<dbReference type="GO" id="GO:0005783">
    <property type="term" value="C:endoplasmic reticulum"/>
    <property type="evidence" value="ECO:0007669"/>
    <property type="project" value="TreeGrafter"/>
</dbReference>
<evidence type="ECO:0000256" key="1">
    <source>
        <dbReference type="ARBA" id="ARBA00004141"/>
    </source>
</evidence>
<keyword evidence="9" id="KW-1185">Reference proteome</keyword>
<reference evidence="8 9" key="1">
    <citation type="journal article" date="2019" name="Sci. Rep.">
        <title>Nanopore sequencing improves the draft genome of the human pathogenic amoeba Naegleria fowleri.</title>
        <authorList>
            <person name="Liechti N."/>
            <person name="Schurch N."/>
            <person name="Bruggmann R."/>
            <person name="Wittwer M."/>
        </authorList>
    </citation>
    <scope>NUCLEOTIDE SEQUENCE [LARGE SCALE GENOMIC DNA]</scope>
    <source>
        <strain evidence="8 9">ATCC 30894</strain>
    </source>
</reference>
<feature type="transmembrane region" description="Helical" evidence="6">
    <location>
        <begin position="99"/>
        <end position="121"/>
    </location>
</feature>
<keyword evidence="3 6" id="KW-1133">Transmembrane helix</keyword>
<feature type="transmembrane region" description="Helical" evidence="6">
    <location>
        <begin position="238"/>
        <end position="256"/>
    </location>
</feature>
<evidence type="ECO:0000313" key="8">
    <source>
        <dbReference type="EMBL" id="KAF0984401.1"/>
    </source>
</evidence>
<feature type="domain" description="TLC" evidence="7">
    <location>
        <begin position="139"/>
        <end position="370"/>
    </location>
</feature>
<dbReference type="EMBL" id="VFQX01000002">
    <property type="protein sequence ID" value="KAF0984401.1"/>
    <property type="molecule type" value="Genomic_DNA"/>
</dbReference>
<dbReference type="PANTHER" id="PTHR13439">
    <property type="entry name" value="CT120 PROTEIN"/>
    <property type="match status" value="1"/>
</dbReference>
<comment type="subcellular location">
    <subcellularLocation>
        <location evidence="1">Membrane</location>
        <topology evidence="1">Multi-pass membrane protein</topology>
    </subcellularLocation>
</comment>
<protein>
    <recommendedName>
        <fullName evidence="7">TLC domain-containing protein</fullName>
    </recommendedName>
</protein>
<dbReference type="GeneID" id="68107518"/>
<feature type="transmembrane region" description="Helical" evidence="6">
    <location>
        <begin position="344"/>
        <end position="366"/>
    </location>
</feature>
<dbReference type="OrthoDB" id="10266980at2759"/>
<dbReference type="Proteomes" id="UP000444721">
    <property type="component" value="Unassembled WGS sequence"/>
</dbReference>
<proteinExistence type="predicted"/>
<comment type="caution">
    <text evidence="8">The sequence shown here is derived from an EMBL/GenBank/DDBJ whole genome shotgun (WGS) entry which is preliminary data.</text>
</comment>
<evidence type="ECO:0000313" key="9">
    <source>
        <dbReference type="Proteomes" id="UP000444721"/>
    </source>
</evidence>
<dbReference type="PANTHER" id="PTHR13439:SF0">
    <property type="entry name" value="TOPOISOMERASE I DAMAGE AFFECTED PROTEIN 4"/>
    <property type="match status" value="1"/>
</dbReference>
<dbReference type="InterPro" id="IPR050846">
    <property type="entry name" value="TLCD"/>
</dbReference>
<evidence type="ECO:0000256" key="2">
    <source>
        <dbReference type="ARBA" id="ARBA00022692"/>
    </source>
</evidence>
<dbReference type="Pfam" id="PF03798">
    <property type="entry name" value="TRAM_LAG1_CLN8"/>
    <property type="match status" value="1"/>
</dbReference>
<gene>
    <name evidence="8" type="ORF">FDP41_000300</name>
</gene>
<dbReference type="VEuPathDB" id="AmoebaDB:NfTy_000150"/>
<dbReference type="OMA" id="LTFYFFN"/>
<sequence length="378" mass="44085">MMMIITITSGQPFSEINNNPLPHLHGHHHDHFKTVSSSSSSSDSQESSSLLAKALIEDRKQRKESLFSVSEHILQSLPLIKPMTEYGEGVFDLYVKTAFLSYACFTFAYFVLRIVIIPLLLKFGGPFYCEYFEKSITLYEQAHHSQVVLSFIHAVIATVGSYWCTIHLFGLDMLHFGLENAMNQPFDLEIFKTRHTFIALTLGYFVADLTFYFFNHIHPFSPNRKSLREVYLSMKKQALGLDLLHHYISCIAYIFFFSLNAGSFLIISFEINEVSTPFLHIRYFARQWKQTNKWWYQLNQGLFVVTFFLSRIMYNGILMCFVLWARFTLAQFTSFGQITLASSLIFPFLYYLVQLLWWFAIMKIILNKIRGGDKHKEE</sequence>
<keyword evidence="2 5" id="KW-0812">Transmembrane</keyword>
<evidence type="ECO:0000256" key="4">
    <source>
        <dbReference type="ARBA" id="ARBA00023136"/>
    </source>
</evidence>
<dbReference type="RefSeq" id="XP_044569114.1">
    <property type="nucleotide sequence ID" value="XM_044706256.1"/>
</dbReference>
<keyword evidence="4 5" id="KW-0472">Membrane</keyword>
<dbReference type="GO" id="GO:0055088">
    <property type="term" value="P:lipid homeostasis"/>
    <property type="evidence" value="ECO:0007669"/>
    <property type="project" value="TreeGrafter"/>
</dbReference>
<dbReference type="PROSITE" id="PS50922">
    <property type="entry name" value="TLC"/>
    <property type="match status" value="1"/>
</dbReference>
<feature type="transmembrane region" description="Helical" evidence="6">
    <location>
        <begin position="147"/>
        <end position="169"/>
    </location>
</feature>
<dbReference type="InterPro" id="IPR006634">
    <property type="entry name" value="TLC-dom"/>
</dbReference>
<evidence type="ECO:0000256" key="6">
    <source>
        <dbReference type="SAM" id="Phobius"/>
    </source>
</evidence>
<dbReference type="GO" id="GO:0016020">
    <property type="term" value="C:membrane"/>
    <property type="evidence" value="ECO:0007669"/>
    <property type="project" value="UniProtKB-SubCell"/>
</dbReference>
<evidence type="ECO:0000256" key="5">
    <source>
        <dbReference type="PROSITE-ProRule" id="PRU00205"/>
    </source>
</evidence>
<dbReference type="AlphaFoldDB" id="A0A6A5CAV9"/>